<feature type="binding site" evidence="9">
    <location>
        <position position="117"/>
    </location>
    <ligand>
        <name>Mg(2+)</name>
        <dbReference type="ChEBI" id="CHEBI:18420"/>
    </ligand>
</feature>
<feature type="active site" evidence="9">
    <location>
        <position position="48"/>
    </location>
</feature>
<dbReference type="EC" id="3.1.26.3" evidence="9"/>
<dbReference type="InterPro" id="IPR036389">
    <property type="entry name" value="RNase_III_sf"/>
</dbReference>
<keyword evidence="4 9" id="KW-0507">mRNA processing</keyword>
<dbReference type="AlphaFoldDB" id="A0A5E6MDX7"/>
<feature type="binding site" evidence="9">
    <location>
        <position position="120"/>
    </location>
    <ligand>
        <name>Mg(2+)</name>
        <dbReference type="ChEBI" id="CHEBI:18420"/>
    </ligand>
</feature>
<dbReference type="InterPro" id="IPR000999">
    <property type="entry name" value="RNase_III_dom"/>
</dbReference>
<comment type="subcellular location">
    <subcellularLocation>
        <location evidence="9">Cytoplasm</location>
    </subcellularLocation>
</comment>
<evidence type="ECO:0000313" key="13">
    <source>
        <dbReference type="Proteomes" id="UP000334923"/>
    </source>
</evidence>
<evidence type="ECO:0000259" key="11">
    <source>
        <dbReference type="PROSITE" id="PS50142"/>
    </source>
</evidence>
<dbReference type="PROSITE" id="PS00517">
    <property type="entry name" value="RNASE_3_1"/>
    <property type="match status" value="1"/>
</dbReference>
<gene>
    <name evidence="9 12" type="primary">rnc</name>
    <name evidence="12" type="ORF">MAMT_01751</name>
</gene>
<dbReference type="Proteomes" id="UP000334923">
    <property type="component" value="Unassembled WGS sequence"/>
</dbReference>
<dbReference type="OrthoDB" id="9805026at2"/>
<dbReference type="SUPFAM" id="SSF54768">
    <property type="entry name" value="dsRNA-binding domain-like"/>
    <property type="match status" value="1"/>
</dbReference>
<keyword evidence="9" id="KW-0819">tRNA processing</keyword>
<dbReference type="NCBIfam" id="TIGR02191">
    <property type="entry name" value="RNaseIII"/>
    <property type="match status" value="1"/>
</dbReference>
<dbReference type="Gene3D" id="1.10.1520.10">
    <property type="entry name" value="Ribonuclease III domain"/>
    <property type="match status" value="1"/>
</dbReference>
<evidence type="ECO:0000256" key="8">
    <source>
        <dbReference type="ARBA" id="ARBA00022884"/>
    </source>
</evidence>
<dbReference type="FunFam" id="1.10.1520.10:FF:000001">
    <property type="entry name" value="Ribonuclease 3"/>
    <property type="match status" value="1"/>
</dbReference>
<feature type="binding site" evidence="9">
    <location>
        <position position="44"/>
    </location>
    <ligand>
        <name>Mg(2+)</name>
        <dbReference type="ChEBI" id="CHEBI:18420"/>
    </ligand>
</feature>
<name>A0A5E6MDX7_9BACT</name>
<keyword evidence="7 9" id="KW-0378">Hydrolase</keyword>
<dbReference type="GO" id="GO:0019843">
    <property type="term" value="F:rRNA binding"/>
    <property type="evidence" value="ECO:0007669"/>
    <property type="project" value="UniProtKB-KW"/>
</dbReference>
<dbReference type="GO" id="GO:0003725">
    <property type="term" value="F:double-stranded RNA binding"/>
    <property type="evidence" value="ECO:0007669"/>
    <property type="project" value="TreeGrafter"/>
</dbReference>
<evidence type="ECO:0000256" key="2">
    <source>
        <dbReference type="ARBA" id="ARBA00010183"/>
    </source>
</evidence>
<keyword evidence="8 9" id="KW-0694">RNA-binding</keyword>
<comment type="cofactor">
    <cofactor evidence="9">
        <name>Mg(2+)</name>
        <dbReference type="ChEBI" id="CHEBI:18420"/>
    </cofactor>
</comment>
<keyword evidence="3 9" id="KW-0698">rRNA processing</keyword>
<evidence type="ECO:0000256" key="6">
    <source>
        <dbReference type="ARBA" id="ARBA00022759"/>
    </source>
</evidence>
<keyword evidence="6 9" id="KW-0255">Endonuclease</keyword>
<accession>A0A5E6MDX7</accession>
<dbReference type="SMART" id="SM00535">
    <property type="entry name" value="RIBOc"/>
    <property type="match status" value="1"/>
</dbReference>
<dbReference type="CDD" id="cd00593">
    <property type="entry name" value="RIBOc"/>
    <property type="match status" value="1"/>
</dbReference>
<keyword evidence="5 9" id="KW-0540">Nuclease</keyword>
<dbReference type="PANTHER" id="PTHR11207">
    <property type="entry name" value="RIBONUCLEASE III"/>
    <property type="match status" value="1"/>
</dbReference>
<evidence type="ECO:0000256" key="1">
    <source>
        <dbReference type="ARBA" id="ARBA00000109"/>
    </source>
</evidence>
<dbReference type="Gene3D" id="3.30.160.20">
    <property type="match status" value="1"/>
</dbReference>
<keyword evidence="9" id="KW-0963">Cytoplasm</keyword>
<organism evidence="12 13">
    <name type="scientific">Methylacidimicrobium tartarophylax</name>
    <dbReference type="NCBI Taxonomy" id="1041768"/>
    <lineage>
        <taxon>Bacteria</taxon>
        <taxon>Pseudomonadati</taxon>
        <taxon>Verrucomicrobiota</taxon>
        <taxon>Methylacidimicrobium</taxon>
    </lineage>
</organism>
<keyword evidence="9" id="KW-0479">Metal-binding</keyword>
<sequence length="244" mass="26612">MNLESLQAVIGYQFRSPQLLREALTHPSHTAERRFDGPNYQRLEFLGDAVLQLAITDHLHALFPGHREGLLTKMRSFLVNRSSLAAISGKLGIGELLHLGKGEEKSGGRTKESNLADSFEALIGAVYRDGGWRKAKGVIRKLFSEAIQELAFSPEALLGNPKGMLQELLQKQGGEPPRYQCVSQSGAAHRKWYHVVVEWGAERLGEGFGSSKKEAELNAASDALARIAPGKPLGSSSVAPHKPQ</sequence>
<dbReference type="Pfam" id="PF14622">
    <property type="entry name" value="Ribonucleas_3_3"/>
    <property type="match status" value="1"/>
</dbReference>
<dbReference type="GO" id="GO:0008033">
    <property type="term" value="P:tRNA processing"/>
    <property type="evidence" value="ECO:0007669"/>
    <property type="project" value="UniProtKB-KW"/>
</dbReference>
<evidence type="ECO:0000256" key="7">
    <source>
        <dbReference type="ARBA" id="ARBA00022801"/>
    </source>
</evidence>
<proteinExistence type="inferred from homology"/>
<dbReference type="Pfam" id="PF00035">
    <property type="entry name" value="dsrm"/>
    <property type="match status" value="1"/>
</dbReference>
<feature type="domain" description="DRBM" evidence="10">
    <location>
        <begin position="160"/>
        <end position="229"/>
    </location>
</feature>
<dbReference type="CDD" id="cd10845">
    <property type="entry name" value="DSRM_RNAse_III_family"/>
    <property type="match status" value="1"/>
</dbReference>
<dbReference type="GO" id="GO:0005737">
    <property type="term" value="C:cytoplasm"/>
    <property type="evidence" value="ECO:0007669"/>
    <property type="project" value="UniProtKB-SubCell"/>
</dbReference>
<dbReference type="PROSITE" id="PS50142">
    <property type="entry name" value="RNASE_3_2"/>
    <property type="match status" value="1"/>
</dbReference>
<dbReference type="PROSITE" id="PS50137">
    <property type="entry name" value="DS_RBD"/>
    <property type="match status" value="1"/>
</dbReference>
<feature type="domain" description="RNase III" evidence="11">
    <location>
        <begin position="3"/>
        <end position="131"/>
    </location>
</feature>
<dbReference type="EMBL" id="CABFVA020000093">
    <property type="protein sequence ID" value="VVM07413.1"/>
    <property type="molecule type" value="Genomic_DNA"/>
</dbReference>
<keyword evidence="9" id="KW-0699">rRNA-binding</keyword>
<evidence type="ECO:0000259" key="10">
    <source>
        <dbReference type="PROSITE" id="PS50137"/>
    </source>
</evidence>
<comment type="function">
    <text evidence="9">Digests double-stranded RNA. Involved in the processing of primary rRNA transcript to yield the immediate precursors to the large and small rRNAs (23S and 16S). Processes some mRNAs, and tRNAs when they are encoded in the rRNA operon. Processes pre-crRNA and tracrRNA of type II CRISPR loci if present in the organism.</text>
</comment>
<keyword evidence="13" id="KW-1185">Reference proteome</keyword>
<comment type="similarity">
    <text evidence="2">Belongs to the ribonuclease III family.</text>
</comment>
<feature type="active site" evidence="9">
    <location>
        <position position="120"/>
    </location>
</feature>
<evidence type="ECO:0000256" key="9">
    <source>
        <dbReference type="HAMAP-Rule" id="MF_00104"/>
    </source>
</evidence>
<dbReference type="SMART" id="SM00358">
    <property type="entry name" value="DSRM"/>
    <property type="match status" value="1"/>
</dbReference>
<dbReference type="GO" id="GO:0006397">
    <property type="term" value="P:mRNA processing"/>
    <property type="evidence" value="ECO:0007669"/>
    <property type="project" value="UniProtKB-UniRule"/>
</dbReference>
<dbReference type="GO" id="GO:0046872">
    <property type="term" value="F:metal ion binding"/>
    <property type="evidence" value="ECO:0007669"/>
    <property type="project" value="UniProtKB-KW"/>
</dbReference>
<keyword evidence="9" id="KW-0460">Magnesium</keyword>
<protein>
    <recommendedName>
        <fullName evidence="9">Ribonuclease 3</fullName>
        <ecNumber evidence="9">3.1.26.3</ecNumber>
    </recommendedName>
    <alternativeName>
        <fullName evidence="9">Ribonuclease III</fullName>
        <shortName evidence="9">RNase III</shortName>
    </alternativeName>
</protein>
<dbReference type="GO" id="GO:0010468">
    <property type="term" value="P:regulation of gene expression"/>
    <property type="evidence" value="ECO:0007669"/>
    <property type="project" value="TreeGrafter"/>
</dbReference>
<evidence type="ECO:0000313" key="12">
    <source>
        <dbReference type="EMBL" id="VVM07413.1"/>
    </source>
</evidence>
<reference evidence="12 13" key="1">
    <citation type="submission" date="2019-09" db="EMBL/GenBank/DDBJ databases">
        <authorList>
            <person name="Cremers G."/>
        </authorList>
    </citation>
    <scope>NUCLEOTIDE SEQUENCE [LARGE SCALE GENOMIC DNA]</scope>
    <source>
        <strain evidence="12">4A</strain>
    </source>
</reference>
<dbReference type="InterPro" id="IPR011907">
    <property type="entry name" value="RNase_III"/>
</dbReference>
<comment type="subunit">
    <text evidence="9">Homodimer.</text>
</comment>
<comment type="catalytic activity">
    <reaction evidence="1 9">
        <text>Endonucleolytic cleavage to 5'-phosphomonoester.</text>
        <dbReference type="EC" id="3.1.26.3"/>
    </reaction>
</comment>
<dbReference type="HAMAP" id="MF_00104">
    <property type="entry name" value="RNase_III"/>
    <property type="match status" value="1"/>
</dbReference>
<dbReference type="GO" id="GO:0004525">
    <property type="term" value="F:ribonuclease III activity"/>
    <property type="evidence" value="ECO:0007669"/>
    <property type="project" value="UniProtKB-UniRule"/>
</dbReference>
<dbReference type="RefSeq" id="WP_142660556.1">
    <property type="nucleotide sequence ID" value="NZ_CABFVA020000093.1"/>
</dbReference>
<evidence type="ECO:0000256" key="5">
    <source>
        <dbReference type="ARBA" id="ARBA00022722"/>
    </source>
</evidence>
<dbReference type="InterPro" id="IPR014720">
    <property type="entry name" value="dsRBD_dom"/>
</dbReference>
<dbReference type="SUPFAM" id="SSF69065">
    <property type="entry name" value="RNase III domain-like"/>
    <property type="match status" value="1"/>
</dbReference>
<dbReference type="PANTHER" id="PTHR11207:SF0">
    <property type="entry name" value="RIBONUCLEASE 3"/>
    <property type="match status" value="1"/>
</dbReference>
<evidence type="ECO:0000256" key="4">
    <source>
        <dbReference type="ARBA" id="ARBA00022664"/>
    </source>
</evidence>
<evidence type="ECO:0000256" key="3">
    <source>
        <dbReference type="ARBA" id="ARBA00022552"/>
    </source>
</evidence>
<dbReference type="GO" id="GO:0006364">
    <property type="term" value="P:rRNA processing"/>
    <property type="evidence" value="ECO:0007669"/>
    <property type="project" value="UniProtKB-UniRule"/>
</dbReference>